<dbReference type="EMBL" id="JADOUF010000001">
    <property type="protein sequence ID" value="MBG6133872.1"/>
    <property type="molecule type" value="Genomic_DNA"/>
</dbReference>
<dbReference type="InterPro" id="IPR019563">
    <property type="entry name" value="GH97_catalytic"/>
</dbReference>
<dbReference type="Proteomes" id="UP000622552">
    <property type="component" value="Unassembled WGS sequence"/>
</dbReference>
<dbReference type="Gene3D" id="2.70.98.10">
    <property type="match status" value="1"/>
</dbReference>
<protein>
    <submittedName>
        <fullName evidence="7">Alpha-glucosidase</fullName>
        <ecNumber evidence="7">3.2.1.20</ecNumber>
    </submittedName>
</protein>
<dbReference type="PROSITE" id="PS50022">
    <property type="entry name" value="FA58C_3"/>
    <property type="match status" value="1"/>
</dbReference>
<evidence type="ECO:0000313" key="7">
    <source>
        <dbReference type="EMBL" id="MBG6133872.1"/>
    </source>
</evidence>
<reference evidence="7" key="1">
    <citation type="submission" date="2020-11" db="EMBL/GenBank/DDBJ databases">
        <title>Sequencing the genomes of 1000 actinobacteria strains.</title>
        <authorList>
            <person name="Klenk H.-P."/>
        </authorList>
    </citation>
    <scope>NUCLEOTIDE SEQUENCE</scope>
    <source>
        <strain evidence="7">DSM 45356</strain>
    </source>
</reference>
<dbReference type="GO" id="GO:0046872">
    <property type="term" value="F:metal ion binding"/>
    <property type="evidence" value="ECO:0007669"/>
    <property type="project" value="UniProtKB-KW"/>
</dbReference>
<sequence>MSVVFRTQPPPARANRALRALVAASLTGALAVVGLVTVGAVSASASDTTAASPDVTQSPDNNQTVNFWVEGGVAKYKVSYKGKQVVEDSSLGFKTDSADYSSGLTVLNTSWNQSNTTWTDNFGTRRTVPDNYESYTVDLQGANSFRFSVVFRVYNEGVAFRYVFPQSTAAPAFTIASEASQFNLENTATAYGFAGNLSQGDAVTKSVGSLNDSMYARPVTVVGTGYALAITEASQLDYCRTAFAPVSGQPGTLVTRLDGTTRNIAMATGDVTNTVSVNVAAADFSSPWRTIVIGDNEGQLVERSYLVKTLNPPSTIADTSWIQPGTVLRPMDRQTAPAVPLSTTGSKAVIDTMVDRGIDYLGVDARWYGAEDSWSTTPFSPIAGFDPEAIGAYADSKGKKVLLYVNYRALWNADKTTDPTKNLDAMFKKFSEEWHVDGVKFGFIPVGSQPTTKRVYDWVKLAAKYHLVVDIHDDWVPTGLERTYPNLLTMEGIRGEEEEPTAAMDLRSLFTRGVQGPADHTWGYMRTASNTSRSFRYAAAVVFHSPLQFLYWYDTPPGPAIVNPVPELWDNLPTTWDETRFLESKVASYATVARRSGNEWWVGSVNNGARTATIPLTFLTPGVQYRAAIVEGGAASPDGDTKTTTQVMSEQVVTSTTTLSPSMAGSAGYAVRLTPVRDLALNKFADQSSTRAAGGAASRAVDGNTDGNFANNSVTHTDPAQTTPPWWRVDLDSVKTLTAIEIYNRTDGYGSRLSDYWVFVSDTPFDTSLPPAQQAGQARVWSKHYTTQAGSPTSVPLPAGTKGRYVMIQLNSSGILSLAEVKAIG</sequence>
<evidence type="ECO:0000256" key="5">
    <source>
        <dbReference type="ARBA" id="ARBA00023295"/>
    </source>
</evidence>
<dbReference type="Gene3D" id="3.20.20.70">
    <property type="entry name" value="Aldolase class I"/>
    <property type="match status" value="1"/>
</dbReference>
<evidence type="ECO:0000256" key="1">
    <source>
        <dbReference type="ARBA" id="ARBA00022723"/>
    </source>
</evidence>
<keyword evidence="5 7" id="KW-0326">Glycosidase</keyword>
<dbReference type="InterPro" id="IPR000421">
    <property type="entry name" value="FA58C"/>
</dbReference>
<dbReference type="Pfam" id="PF10566">
    <property type="entry name" value="Glyco_hydro_97"/>
    <property type="match status" value="1"/>
</dbReference>
<dbReference type="InterPro" id="IPR029483">
    <property type="entry name" value="GH97_C"/>
</dbReference>
<dbReference type="EC" id="3.2.1.20" evidence="7"/>
<dbReference type="InterPro" id="IPR013785">
    <property type="entry name" value="Aldolase_TIM"/>
</dbReference>
<evidence type="ECO:0000256" key="3">
    <source>
        <dbReference type="ARBA" id="ARBA00022837"/>
    </source>
</evidence>
<dbReference type="PANTHER" id="PTHR35803:SF3">
    <property type="entry name" value="ALPHA-GLUCOSIDASE"/>
    <property type="match status" value="1"/>
</dbReference>
<dbReference type="Pfam" id="PF22633">
    <property type="entry name" value="F5_F8_type_C_2"/>
    <property type="match status" value="1"/>
</dbReference>
<dbReference type="Gene3D" id="2.60.120.260">
    <property type="entry name" value="Galactose-binding domain-like"/>
    <property type="match status" value="1"/>
</dbReference>
<evidence type="ECO:0000259" key="6">
    <source>
        <dbReference type="PROSITE" id="PS50022"/>
    </source>
</evidence>
<comment type="caution">
    <text evidence="7">The sequence shown here is derived from an EMBL/GenBank/DDBJ whole genome shotgun (WGS) entry which is preliminary data.</text>
</comment>
<dbReference type="InterPro" id="IPR017853">
    <property type="entry name" value="GH"/>
</dbReference>
<evidence type="ECO:0000256" key="2">
    <source>
        <dbReference type="ARBA" id="ARBA00022801"/>
    </source>
</evidence>
<dbReference type="PANTHER" id="PTHR35803">
    <property type="entry name" value="GLUCAN 1,4-ALPHA-GLUCOSIDASE SUSB-RELATED"/>
    <property type="match status" value="1"/>
</dbReference>
<keyword evidence="1" id="KW-0479">Metal-binding</keyword>
<dbReference type="InterPro" id="IPR008979">
    <property type="entry name" value="Galactose-bd-like_sf"/>
</dbReference>
<dbReference type="InterPro" id="IPR029486">
    <property type="entry name" value="GH97_N"/>
</dbReference>
<keyword evidence="3" id="KW-0106">Calcium</keyword>
<evidence type="ECO:0000313" key="8">
    <source>
        <dbReference type="Proteomes" id="UP000622552"/>
    </source>
</evidence>
<evidence type="ECO:0000256" key="4">
    <source>
        <dbReference type="ARBA" id="ARBA00023157"/>
    </source>
</evidence>
<organism evidence="7 8">
    <name type="scientific">Longispora fulva</name>
    <dbReference type="NCBI Taxonomy" id="619741"/>
    <lineage>
        <taxon>Bacteria</taxon>
        <taxon>Bacillati</taxon>
        <taxon>Actinomycetota</taxon>
        <taxon>Actinomycetes</taxon>
        <taxon>Micromonosporales</taxon>
        <taxon>Micromonosporaceae</taxon>
        <taxon>Longispora</taxon>
    </lineage>
</organism>
<keyword evidence="8" id="KW-1185">Reference proteome</keyword>
<dbReference type="RefSeq" id="WP_197001181.1">
    <property type="nucleotide sequence ID" value="NZ_BONS01000032.1"/>
</dbReference>
<name>A0A8J7KMC9_9ACTN</name>
<keyword evidence="4" id="KW-1015">Disulfide bond</keyword>
<dbReference type="SMART" id="SM00607">
    <property type="entry name" value="FTP"/>
    <property type="match status" value="1"/>
</dbReference>
<dbReference type="AlphaFoldDB" id="A0A8J7KMC9"/>
<feature type="domain" description="F5/8 type C" evidence="6">
    <location>
        <begin position="664"/>
        <end position="825"/>
    </location>
</feature>
<dbReference type="GO" id="GO:0004558">
    <property type="term" value="F:alpha-1,4-glucosidase activity"/>
    <property type="evidence" value="ECO:0007669"/>
    <property type="project" value="UniProtKB-EC"/>
</dbReference>
<proteinExistence type="predicted"/>
<dbReference type="Pfam" id="PF14509">
    <property type="entry name" value="GH97_C"/>
    <property type="match status" value="1"/>
</dbReference>
<dbReference type="SUPFAM" id="SSF51445">
    <property type="entry name" value="(Trans)glycosidases"/>
    <property type="match status" value="1"/>
</dbReference>
<dbReference type="SUPFAM" id="SSF49785">
    <property type="entry name" value="Galactose-binding domain-like"/>
    <property type="match status" value="1"/>
</dbReference>
<dbReference type="InterPro" id="IPR013780">
    <property type="entry name" value="Glyco_hydro_b"/>
</dbReference>
<dbReference type="InterPro" id="IPR014718">
    <property type="entry name" value="GH-type_carb-bd"/>
</dbReference>
<dbReference type="Gene3D" id="2.60.40.1180">
    <property type="entry name" value="Golgi alpha-mannosidase II"/>
    <property type="match status" value="1"/>
</dbReference>
<dbReference type="GO" id="GO:0030246">
    <property type="term" value="F:carbohydrate binding"/>
    <property type="evidence" value="ECO:0007669"/>
    <property type="project" value="InterPro"/>
</dbReference>
<gene>
    <name evidence="7" type="ORF">IW245_000066</name>
</gene>
<accession>A0A8J7KMC9</accession>
<dbReference type="InterPro" id="IPR052720">
    <property type="entry name" value="Glycosyl_hydrolase_97"/>
</dbReference>
<keyword evidence="2 7" id="KW-0378">Hydrolase</keyword>
<dbReference type="Pfam" id="PF14508">
    <property type="entry name" value="GH97_N"/>
    <property type="match status" value="1"/>
</dbReference>
<dbReference type="InterPro" id="IPR006585">
    <property type="entry name" value="FTP1"/>
</dbReference>